<dbReference type="GO" id="GO:0032259">
    <property type="term" value="P:methylation"/>
    <property type="evidence" value="ECO:0007669"/>
    <property type="project" value="UniProtKB-KW"/>
</dbReference>
<dbReference type="SUPFAM" id="SSF53335">
    <property type="entry name" value="S-adenosyl-L-methionine-dependent methyltransferases"/>
    <property type="match status" value="1"/>
</dbReference>
<evidence type="ECO:0000259" key="3">
    <source>
        <dbReference type="Pfam" id="PF13847"/>
    </source>
</evidence>
<reference evidence="4 5" key="1">
    <citation type="submission" date="2020-08" db="EMBL/GenBank/DDBJ databases">
        <title>Genomic Encyclopedia of Type Strains, Phase IV (KMG-IV): sequencing the most valuable type-strain genomes for metagenomic binning, comparative biology and taxonomic classification.</title>
        <authorList>
            <person name="Goeker M."/>
        </authorList>
    </citation>
    <scope>NUCLEOTIDE SEQUENCE [LARGE SCALE GENOMIC DNA]</scope>
    <source>
        <strain evidence="4 5">DSM 22198</strain>
    </source>
</reference>
<dbReference type="EMBL" id="JACIIZ010000001">
    <property type="protein sequence ID" value="MBB6249480.1"/>
    <property type="molecule type" value="Genomic_DNA"/>
</dbReference>
<dbReference type="CDD" id="cd02440">
    <property type="entry name" value="AdoMet_MTases"/>
    <property type="match status" value="1"/>
</dbReference>
<dbReference type="RefSeq" id="WP_184796274.1">
    <property type="nucleotide sequence ID" value="NZ_JACIIZ010000001.1"/>
</dbReference>
<keyword evidence="5" id="KW-1185">Reference proteome</keyword>
<dbReference type="InterPro" id="IPR025714">
    <property type="entry name" value="Methyltranfer_dom"/>
</dbReference>
<dbReference type="InterPro" id="IPR029063">
    <property type="entry name" value="SAM-dependent_MTases_sf"/>
</dbReference>
<dbReference type="AlphaFoldDB" id="A0A7X0EAU4"/>
<proteinExistence type="predicted"/>
<dbReference type="Pfam" id="PF10119">
    <property type="entry name" value="MethyTransf_Reg"/>
    <property type="match status" value="1"/>
</dbReference>
<protein>
    <submittedName>
        <fullName evidence="4">SAM-dependent methyltransferase</fullName>
    </submittedName>
</protein>
<feature type="domain" description="Methyltransferase regulatory" evidence="2">
    <location>
        <begin position="246"/>
        <end position="326"/>
    </location>
</feature>
<feature type="domain" description="Methyltransferase" evidence="3">
    <location>
        <begin position="70"/>
        <end position="180"/>
    </location>
</feature>
<dbReference type="Pfam" id="PF13847">
    <property type="entry name" value="Methyltransf_31"/>
    <property type="match status" value="1"/>
</dbReference>
<comment type="caution">
    <text evidence="4">The sequence shown here is derived from an EMBL/GenBank/DDBJ whole genome shotgun (WGS) entry which is preliminary data.</text>
</comment>
<evidence type="ECO:0000256" key="1">
    <source>
        <dbReference type="SAM" id="MobiDB-lite"/>
    </source>
</evidence>
<keyword evidence="4" id="KW-0808">Transferase</keyword>
<evidence type="ECO:0000313" key="4">
    <source>
        <dbReference type="EMBL" id="MBB6249480.1"/>
    </source>
</evidence>
<dbReference type="Proteomes" id="UP000539175">
    <property type="component" value="Unassembled WGS sequence"/>
</dbReference>
<organism evidence="4 5">
    <name type="scientific">Nitrospirillum iridis</name>
    <dbReference type="NCBI Taxonomy" id="765888"/>
    <lineage>
        <taxon>Bacteria</taxon>
        <taxon>Pseudomonadati</taxon>
        <taxon>Pseudomonadota</taxon>
        <taxon>Alphaproteobacteria</taxon>
        <taxon>Rhodospirillales</taxon>
        <taxon>Azospirillaceae</taxon>
        <taxon>Nitrospirillum</taxon>
    </lineage>
</organism>
<dbReference type="InterPro" id="IPR018773">
    <property type="entry name" value="MeTrfase_reg_dom_prd"/>
</dbReference>
<gene>
    <name evidence="4" type="ORF">FHS74_000013</name>
</gene>
<dbReference type="PANTHER" id="PTHR43861">
    <property type="entry name" value="TRANS-ACONITATE 2-METHYLTRANSFERASE-RELATED"/>
    <property type="match status" value="1"/>
</dbReference>
<evidence type="ECO:0000313" key="5">
    <source>
        <dbReference type="Proteomes" id="UP000539175"/>
    </source>
</evidence>
<accession>A0A7X0EAU4</accession>
<evidence type="ECO:0000259" key="2">
    <source>
        <dbReference type="Pfam" id="PF10119"/>
    </source>
</evidence>
<dbReference type="GO" id="GO:0008168">
    <property type="term" value="F:methyltransferase activity"/>
    <property type="evidence" value="ECO:0007669"/>
    <property type="project" value="UniProtKB-KW"/>
</dbReference>
<dbReference type="PANTHER" id="PTHR43861:SF1">
    <property type="entry name" value="TRANS-ACONITATE 2-METHYLTRANSFERASE"/>
    <property type="match status" value="1"/>
</dbReference>
<sequence>MTGNRQAPTGTPKAIPGGGTPEGMVLDESHRYFTGIAYPRRYYQELNPASIAYAALQCGYQAPRLDRPFRYLDLGCGHGYSPLLFASLFPQGHFMGVDFNPVHVTSAEGLRQAAGLDNASFSAASFQDLATDERGPSGDCDFIVMHGIMSWVSETVRREIGAVIRRRLKPGGIVYASYNCQPGWAGKMPIRALMVDAYAVTTGTVEERVNKVRAFLRQMADTGALYFDANPAIKQQLEAIESLDAGYVAHEYLNEYWRVFYHKEMATFMGGHGAGFIGSGTHADNVPLLAVPEKPRALMAAMPTSLLREGVRDMALNRQFRRDIYANGLAPLSLDALLTVHRGTRYALARRRADCAMVVPRSFGDVALHEGFFAPLLDRLAAGPAMFDELAALAPLNEWAVADQVQALQVLVGADYVRAIVDGAGVAADSPTVRRFNQAALAAALADDQPDVALAAPALSGALRVHLDDTADLPVDLPGATFSA</sequence>
<dbReference type="Gene3D" id="3.40.50.150">
    <property type="entry name" value="Vaccinia Virus protein VP39"/>
    <property type="match status" value="1"/>
</dbReference>
<feature type="region of interest" description="Disordered" evidence="1">
    <location>
        <begin position="1"/>
        <end position="21"/>
    </location>
</feature>
<name>A0A7X0EAU4_9PROT</name>
<keyword evidence="4" id="KW-0489">Methyltransferase</keyword>